<dbReference type="Gene3D" id="2.30.29.30">
    <property type="entry name" value="Pleckstrin-homology domain (PH domain)/Phosphotyrosine-binding domain (PTB)"/>
    <property type="match status" value="1"/>
</dbReference>
<dbReference type="SUPFAM" id="SSF140383">
    <property type="entry name" value="BSD domain-like"/>
    <property type="match status" value="2"/>
</dbReference>
<dbReference type="EMBL" id="CAIIXF020000006">
    <property type="protein sequence ID" value="CAH1787181.1"/>
    <property type="molecule type" value="Genomic_DNA"/>
</dbReference>
<dbReference type="GO" id="GO:0006351">
    <property type="term" value="P:DNA-templated transcription"/>
    <property type="evidence" value="ECO:0007669"/>
    <property type="project" value="InterPro"/>
</dbReference>
<accession>A0A8J1XV26</accession>
<evidence type="ECO:0000256" key="4">
    <source>
        <dbReference type="ARBA" id="ARBA00023015"/>
    </source>
</evidence>
<dbReference type="Proteomes" id="UP000749559">
    <property type="component" value="Unassembled WGS sequence"/>
</dbReference>
<evidence type="ECO:0000256" key="3">
    <source>
        <dbReference type="ARBA" id="ARBA00022737"/>
    </source>
</evidence>
<name>A0A8J1XV26_OWEFU</name>
<feature type="region of interest" description="Disordered" evidence="7">
    <location>
        <begin position="153"/>
        <end position="176"/>
    </location>
</feature>
<dbReference type="PROSITE" id="PS50858">
    <property type="entry name" value="BSD"/>
    <property type="match status" value="2"/>
</dbReference>
<protein>
    <submittedName>
        <fullName evidence="8">Uncharacterized protein</fullName>
    </submittedName>
</protein>
<evidence type="ECO:0000256" key="1">
    <source>
        <dbReference type="ARBA" id="ARBA00004123"/>
    </source>
</evidence>
<evidence type="ECO:0000313" key="8">
    <source>
        <dbReference type="EMBL" id="CAH1787181.1"/>
    </source>
</evidence>
<dbReference type="CDD" id="cd13229">
    <property type="entry name" value="PH_TFIIH"/>
    <property type="match status" value="1"/>
</dbReference>
<evidence type="ECO:0000256" key="7">
    <source>
        <dbReference type="SAM" id="MobiDB-lite"/>
    </source>
</evidence>
<comment type="caution">
    <text evidence="8">The sequence shown here is derived from an EMBL/GenBank/DDBJ whole genome shotgun (WGS) entry which is preliminary data.</text>
</comment>
<dbReference type="Pfam" id="PF08567">
    <property type="entry name" value="PH_TFIIH"/>
    <property type="match status" value="1"/>
</dbReference>
<dbReference type="SUPFAM" id="SSF50729">
    <property type="entry name" value="PH domain-like"/>
    <property type="match status" value="1"/>
</dbReference>
<dbReference type="InterPro" id="IPR005607">
    <property type="entry name" value="BSD_dom"/>
</dbReference>
<dbReference type="Gene3D" id="6.10.140.1200">
    <property type="match status" value="1"/>
</dbReference>
<keyword evidence="6" id="KW-0539">Nucleus</keyword>
<dbReference type="FunFam" id="2.30.29.30:FF:000479">
    <property type="entry name" value="General transcription factor IIH subunit"/>
    <property type="match status" value="1"/>
</dbReference>
<keyword evidence="9" id="KW-1185">Reference proteome</keyword>
<dbReference type="PANTHER" id="PTHR12856">
    <property type="entry name" value="TRANSCRIPTION INITIATION FACTOR IIH-RELATED"/>
    <property type="match status" value="1"/>
</dbReference>
<dbReference type="InterPro" id="IPR027079">
    <property type="entry name" value="Tfb1/GTF2H1"/>
</dbReference>
<keyword evidence="4" id="KW-0805">Transcription regulation</keyword>
<proteinExistence type="inferred from homology"/>
<reference evidence="8" key="1">
    <citation type="submission" date="2022-03" db="EMBL/GenBank/DDBJ databases">
        <authorList>
            <person name="Martin C."/>
        </authorList>
    </citation>
    <scope>NUCLEOTIDE SEQUENCE</scope>
</reference>
<dbReference type="Pfam" id="PF03909">
    <property type="entry name" value="BSD"/>
    <property type="match status" value="1"/>
</dbReference>
<evidence type="ECO:0000256" key="2">
    <source>
        <dbReference type="ARBA" id="ARBA00009448"/>
    </source>
</evidence>
<dbReference type="GO" id="GO:0000439">
    <property type="term" value="C:transcription factor TFIIH core complex"/>
    <property type="evidence" value="ECO:0007669"/>
    <property type="project" value="InterPro"/>
</dbReference>
<dbReference type="SMART" id="SM00751">
    <property type="entry name" value="BSD"/>
    <property type="match status" value="2"/>
</dbReference>
<keyword evidence="5" id="KW-0804">Transcription</keyword>
<gene>
    <name evidence="8" type="ORF">OFUS_LOCUS12938</name>
</gene>
<dbReference type="InterPro" id="IPR035925">
    <property type="entry name" value="BSD_dom_sf"/>
</dbReference>
<organism evidence="8 9">
    <name type="scientific">Owenia fusiformis</name>
    <name type="common">Polychaete worm</name>
    <dbReference type="NCBI Taxonomy" id="6347"/>
    <lineage>
        <taxon>Eukaryota</taxon>
        <taxon>Metazoa</taxon>
        <taxon>Spiralia</taxon>
        <taxon>Lophotrochozoa</taxon>
        <taxon>Annelida</taxon>
        <taxon>Polychaeta</taxon>
        <taxon>Sedentaria</taxon>
        <taxon>Canalipalpata</taxon>
        <taxon>Sabellida</taxon>
        <taxon>Oweniida</taxon>
        <taxon>Oweniidae</taxon>
        <taxon>Owenia</taxon>
    </lineage>
</organism>
<evidence type="ECO:0000256" key="5">
    <source>
        <dbReference type="ARBA" id="ARBA00023163"/>
    </source>
</evidence>
<dbReference type="GO" id="GO:0006289">
    <property type="term" value="P:nucleotide-excision repair"/>
    <property type="evidence" value="ECO:0007669"/>
    <property type="project" value="InterPro"/>
</dbReference>
<keyword evidence="3" id="KW-0677">Repeat</keyword>
<dbReference type="InterPro" id="IPR013876">
    <property type="entry name" value="TFIIH_BTF_p62_N"/>
</dbReference>
<sequence length="558" mass="63265">MATSSEEVLLIVHHVRHKKSEGVLYMMGERMAWMLKSKDSFSVSHSYADIKMQKISPDTKEKVQLQISLHDGGANTFQFTNPKGRPESVSDREGVKELLQQLLPKFRRKINSELEEKNRMLQEDAELFQLYKDLVVSQVISAEEFWANRVKNMNKPTSEPTPVGNKAPSNPVASTSKQDVGVSASFLAEVKPQSDGCNGLKYNITTDIIESIFKTYPAVQSKYQEHVPHNMSESAFWTKFFQSHYFHRDRINIHTTELFAECAKKDEEDIQSAIGECSADPLVDLTHMSDSTLDEDYGTKNNDTMDKVNKESANLSIIRRFNHHSTRILQTGDTRAPKTIDQGVNEIDKSKVTSGTSLEPPMKKARLQEKIEYTDLEASNSSQGITLNLTHQDRYLHGPTPANNATFMTSYEVEEAISNFKNDVRNLSPAFSKVLSSNAAVSAITDLSPGGILMQNTSKQKLQDLVSVELQQEVKNLYSALCELLRHFWSCFPTTTPLLEEKVVKMRGTLERFQHAKLQPLKDKVVQYHCPVDLTLHLDELLSTAYTKFESWHARRKK</sequence>
<dbReference type="Gene3D" id="1.10.3970.10">
    <property type="entry name" value="BSD domain"/>
    <property type="match status" value="1"/>
</dbReference>
<evidence type="ECO:0000313" key="9">
    <source>
        <dbReference type="Proteomes" id="UP000749559"/>
    </source>
</evidence>
<dbReference type="InterPro" id="IPR011993">
    <property type="entry name" value="PH-like_dom_sf"/>
</dbReference>
<dbReference type="OrthoDB" id="360521at2759"/>
<dbReference type="AlphaFoldDB" id="A0A8J1XV26"/>
<feature type="compositionally biased region" description="Polar residues" evidence="7">
    <location>
        <begin position="167"/>
        <end position="176"/>
    </location>
</feature>
<comment type="similarity">
    <text evidence="2">Belongs to the TFB1 family.</text>
</comment>
<evidence type="ECO:0000256" key="6">
    <source>
        <dbReference type="ARBA" id="ARBA00023242"/>
    </source>
</evidence>
<comment type="subcellular location">
    <subcellularLocation>
        <location evidence="1">Nucleus</location>
    </subcellularLocation>
</comment>